<organism evidence="4 5">
    <name type="scientific">Streptomyces pseudovenezuelae</name>
    <dbReference type="NCBI Taxonomy" id="67350"/>
    <lineage>
        <taxon>Bacteria</taxon>
        <taxon>Bacillati</taxon>
        <taxon>Actinomycetota</taxon>
        <taxon>Actinomycetes</taxon>
        <taxon>Kitasatosporales</taxon>
        <taxon>Streptomycetaceae</taxon>
        <taxon>Streptomyces</taxon>
        <taxon>Streptomyces aurantiacus group</taxon>
    </lineage>
</organism>
<keyword evidence="5" id="KW-1185">Reference proteome</keyword>
<dbReference type="InterPro" id="IPR036291">
    <property type="entry name" value="NAD(P)-bd_dom_sf"/>
</dbReference>
<dbReference type="PANTHER" id="PTHR43103:SF3">
    <property type="entry name" value="ADP-L-GLYCERO-D-MANNO-HEPTOSE-6-EPIMERASE"/>
    <property type="match status" value="1"/>
</dbReference>
<keyword evidence="2" id="KW-0119">Carbohydrate metabolism</keyword>
<dbReference type="PANTHER" id="PTHR43103">
    <property type="entry name" value="NUCLEOSIDE-DIPHOSPHATE-SUGAR EPIMERASE"/>
    <property type="match status" value="1"/>
</dbReference>
<reference evidence="4" key="1">
    <citation type="submission" date="2022-10" db="EMBL/GenBank/DDBJ databases">
        <title>The complete genomes of actinobacterial strains from the NBC collection.</title>
        <authorList>
            <person name="Joergensen T.S."/>
            <person name="Alvarez Arevalo M."/>
            <person name="Sterndorff E.B."/>
            <person name="Faurdal D."/>
            <person name="Vuksanovic O."/>
            <person name="Mourched A.-S."/>
            <person name="Charusanti P."/>
            <person name="Shaw S."/>
            <person name="Blin K."/>
            <person name="Weber T."/>
        </authorList>
    </citation>
    <scope>NUCLEOTIDE SEQUENCE</scope>
    <source>
        <strain evidence="4">NBC_00686</strain>
    </source>
</reference>
<dbReference type="NCBIfam" id="NF043036">
    <property type="entry name" value="ErythonDh"/>
    <property type="match status" value="1"/>
</dbReference>
<evidence type="ECO:0000256" key="1">
    <source>
        <dbReference type="ARBA" id="ARBA00022857"/>
    </source>
</evidence>
<dbReference type="Gene3D" id="3.40.50.720">
    <property type="entry name" value="NAD(P)-binding Rossmann-like Domain"/>
    <property type="match status" value="1"/>
</dbReference>
<gene>
    <name evidence="4" type="ORF">OG929_03100</name>
</gene>
<evidence type="ECO:0000256" key="2">
    <source>
        <dbReference type="ARBA" id="ARBA00023277"/>
    </source>
</evidence>
<dbReference type="InterPro" id="IPR050005">
    <property type="entry name" value="DenD"/>
</dbReference>
<feature type="domain" description="NAD-dependent epimerase/dehydratase" evidence="3">
    <location>
        <begin position="3"/>
        <end position="209"/>
    </location>
</feature>
<evidence type="ECO:0000313" key="4">
    <source>
        <dbReference type="EMBL" id="WUT41306.1"/>
    </source>
</evidence>
<dbReference type="Proteomes" id="UP001432168">
    <property type="component" value="Chromosome"/>
</dbReference>
<dbReference type="Gene3D" id="3.90.25.10">
    <property type="entry name" value="UDP-galactose 4-epimerase, domain 1"/>
    <property type="match status" value="1"/>
</dbReference>
<dbReference type="Pfam" id="PF01370">
    <property type="entry name" value="Epimerase"/>
    <property type="match status" value="1"/>
</dbReference>
<dbReference type="RefSeq" id="WP_329258286.1">
    <property type="nucleotide sequence ID" value="NZ_CP108992.1"/>
</dbReference>
<dbReference type="SUPFAM" id="SSF51735">
    <property type="entry name" value="NAD(P)-binding Rossmann-fold domains"/>
    <property type="match status" value="1"/>
</dbReference>
<dbReference type="EMBL" id="CP109011">
    <property type="protein sequence ID" value="WUT41306.1"/>
    <property type="molecule type" value="Genomic_DNA"/>
</dbReference>
<accession>A0ABZ1WNL3</accession>
<protein>
    <submittedName>
        <fullName evidence="4">NAD-dependent epimerase/dehydratase family protein</fullName>
    </submittedName>
</protein>
<name>A0ABZ1WNL3_9ACTN</name>
<keyword evidence="1" id="KW-0521">NADP</keyword>
<evidence type="ECO:0000259" key="3">
    <source>
        <dbReference type="Pfam" id="PF01370"/>
    </source>
</evidence>
<proteinExistence type="predicted"/>
<dbReference type="InterPro" id="IPR001509">
    <property type="entry name" value="Epimerase_deHydtase"/>
</dbReference>
<evidence type="ECO:0000313" key="5">
    <source>
        <dbReference type="Proteomes" id="UP001432168"/>
    </source>
</evidence>
<sequence length="338" mass="34973">MRIVVTGASGFLGRLLADALTRAGAFGGAPISRLVLVDRVASPGDPHRAGTPVQVVHGELPEHLDAVFAEPVDVLFHLAAAVSAECEADFDLGMRANVDVTRALLEAARAQSASGGPVMRLLFAGSVAVYGSHPALPLPAAVSETTVAAPRSSYGTQKLMCEQLIADCTRRGFVDGRVARLMTVAVRPGKPNAAASGFLSGIVREPLAGLPAVCPVDPALEVALSSPRRTLEGILRVAEAERGTGPGRLEGPLPVNLPGLTVSVADMLATLRQVAGDTVADRVTLAPDPAVEAIVGSWPAAFDHRRATALGLTPDPSFRSVLLDYLTDHPDAVAAPPR</sequence>